<dbReference type="Proteomes" id="UP000613580">
    <property type="component" value="Unassembled WGS sequence"/>
</dbReference>
<gene>
    <name evidence="2" type="ORF">HMN09_00620900</name>
</gene>
<name>A0A8H6WFR7_MYCCL</name>
<sequence>MKENRRKPIVRTPSASEISRSVKNFETWSTHQNLDQVSFRDVPRHFKEVEQVFALSSKLPLSWLDPSGSEYKALVGFVGRDFAEFLQQVYSDCPHLFANVPRDEVVGLLPKMTTVHLAWKRLKAMIQNKSVKYSEADYVANVYNALRTPAVRHSTYKVQTCVSLPQPTVLANMSGDANRILGAKQATPDCLLLIPARSLRSLSNGMKSPYHVLSRHPSVVGCGTASKGSSFRYQATPLAALSETRGFEFVSSVWEDKKPVHHMLADAYRQNRMATAAATRHLHSHHVHAPVFGLVWASGTVRAHVDWCSEASNATPPIVYSAPYQRENRHGRESVPDDDSDMDIFHEWQLERAGDIVEVFFLCEHIDEWTIKGFKQRVIAGVGSLVEDVTKNGTPFMPWKRTGELMAVSTKDNTTISASSMGSSAESSPAQVQKRRR</sequence>
<evidence type="ECO:0000313" key="3">
    <source>
        <dbReference type="Proteomes" id="UP000613580"/>
    </source>
</evidence>
<evidence type="ECO:0000313" key="2">
    <source>
        <dbReference type="EMBL" id="KAF7310779.1"/>
    </source>
</evidence>
<reference evidence="2" key="1">
    <citation type="submission" date="2020-05" db="EMBL/GenBank/DDBJ databases">
        <title>Mycena genomes resolve the evolution of fungal bioluminescence.</title>
        <authorList>
            <person name="Tsai I.J."/>
        </authorList>
    </citation>
    <scope>NUCLEOTIDE SEQUENCE</scope>
    <source>
        <strain evidence="2">110903Hualien_Pintung</strain>
    </source>
</reference>
<organism evidence="2 3">
    <name type="scientific">Mycena chlorophos</name>
    <name type="common">Agaric fungus</name>
    <name type="synonym">Agaricus chlorophos</name>
    <dbReference type="NCBI Taxonomy" id="658473"/>
    <lineage>
        <taxon>Eukaryota</taxon>
        <taxon>Fungi</taxon>
        <taxon>Dikarya</taxon>
        <taxon>Basidiomycota</taxon>
        <taxon>Agaricomycotina</taxon>
        <taxon>Agaricomycetes</taxon>
        <taxon>Agaricomycetidae</taxon>
        <taxon>Agaricales</taxon>
        <taxon>Marasmiineae</taxon>
        <taxon>Mycenaceae</taxon>
        <taxon>Mycena</taxon>
    </lineage>
</organism>
<dbReference type="EMBL" id="JACAZE010000007">
    <property type="protein sequence ID" value="KAF7310779.1"/>
    <property type="molecule type" value="Genomic_DNA"/>
</dbReference>
<keyword evidence="3" id="KW-1185">Reference proteome</keyword>
<dbReference type="AlphaFoldDB" id="A0A8H6WFR7"/>
<proteinExistence type="predicted"/>
<evidence type="ECO:0000256" key="1">
    <source>
        <dbReference type="SAM" id="MobiDB-lite"/>
    </source>
</evidence>
<protein>
    <submittedName>
        <fullName evidence="2">Uncharacterized protein</fullName>
    </submittedName>
</protein>
<feature type="region of interest" description="Disordered" evidence="1">
    <location>
        <begin position="414"/>
        <end position="437"/>
    </location>
</feature>
<dbReference type="OrthoDB" id="3261881at2759"/>
<feature type="compositionally biased region" description="Low complexity" evidence="1">
    <location>
        <begin position="417"/>
        <end position="430"/>
    </location>
</feature>
<comment type="caution">
    <text evidence="2">The sequence shown here is derived from an EMBL/GenBank/DDBJ whole genome shotgun (WGS) entry which is preliminary data.</text>
</comment>
<accession>A0A8H6WFR7</accession>